<comment type="caution">
    <text evidence="4">The sequence shown here is derived from an EMBL/GenBank/DDBJ whole genome shotgun (WGS) entry which is preliminary data.</text>
</comment>
<dbReference type="PANTHER" id="PTHR47939">
    <property type="entry name" value="MEMBRANE-ASSOCIATED SALT-INDUCIBLE PROTEIN-LIKE"/>
    <property type="match status" value="1"/>
</dbReference>
<evidence type="ECO:0000313" key="5">
    <source>
        <dbReference type="Proteomes" id="UP001159364"/>
    </source>
</evidence>
<protein>
    <recommendedName>
        <fullName evidence="6">Pentatricopeptide repeat-containing protein</fullName>
    </recommendedName>
</protein>
<reference evidence="4 5" key="1">
    <citation type="submission" date="2021-09" db="EMBL/GenBank/DDBJ databases">
        <title>Genomic insights and catalytic innovation underlie evolution of tropane alkaloids biosynthesis.</title>
        <authorList>
            <person name="Wang Y.-J."/>
            <person name="Tian T."/>
            <person name="Huang J.-P."/>
            <person name="Huang S.-X."/>
        </authorList>
    </citation>
    <scope>NUCLEOTIDE SEQUENCE [LARGE SCALE GENOMIC DNA]</scope>
    <source>
        <strain evidence="4">KIB-2018</strain>
        <tissue evidence="4">Leaf</tissue>
    </source>
</reference>
<keyword evidence="5" id="KW-1185">Reference proteome</keyword>
<feature type="repeat" description="PPR" evidence="3">
    <location>
        <begin position="243"/>
        <end position="277"/>
    </location>
</feature>
<dbReference type="Gene3D" id="1.25.40.10">
    <property type="entry name" value="Tetratricopeptide repeat domain"/>
    <property type="match status" value="2"/>
</dbReference>
<dbReference type="FunFam" id="1.25.40.10:FF:002250">
    <property type="entry name" value="Pentatricopeptide repeat-containing protein, mitochondrial"/>
    <property type="match status" value="1"/>
</dbReference>
<dbReference type="InterPro" id="IPR002885">
    <property type="entry name" value="PPR_rpt"/>
</dbReference>
<dbReference type="AlphaFoldDB" id="A0AAV8T6C8"/>
<evidence type="ECO:0000256" key="1">
    <source>
        <dbReference type="ARBA" id="ARBA00007626"/>
    </source>
</evidence>
<feature type="repeat" description="PPR" evidence="3">
    <location>
        <begin position="172"/>
        <end position="206"/>
    </location>
</feature>
<dbReference type="PROSITE" id="PS51375">
    <property type="entry name" value="PPR"/>
    <property type="match status" value="5"/>
</dbReference>
<dbReference type="InterPro" id="IPR011990">
    <property type="entry name" value="TPR-like_helical_dom_sf"/>
</dbReference>
<proteinExistence type="inferred from homology"/>
<feature type="repeat" description="PPR" evidence="3">
    <location>
        <begin position="278"/>
        <end position="312"/>
    </location>
</feature>
<evidence type="ECO:0000313" key="4">
    <source>
        <dbReference type="EMBL" id="KAJ8761753.1"/>
    </source>
</evidence>
<dbReference type="PANTHER" id="PTHR47939:SF9">
    <property type="entry name" value="(WILD MALAYSIAN BANANA) HYPOTHETICAL PROTEIN"/>
    <property type="match status" value="1"/>
</dbReference>
<sequence length="395" mass="44040">MALALFSRLRSRSFSTLLSLDSKSPLSAKDKTRAALSLLKSESNPEKIVEICRAAALTPETHLDRIAFSIAISKLSKSNNFSYIQAFLDDLRRSRSDLQTERFASHAIVLYGQANMLDHAVRTFQEFHNDLPGSGSVKALNALLFACVLAKNYGEVKRIFIEFPRRYNISPNLETYNTVIKAFCESGSSSSVYSVLAEMDRKGLEPNKTSFGHLLAGFYSEDKLEDVGKVLNLMKEKYGISQGVSIYNIRIKSLCKLKRSSEARALFYGMVNKGIKPNSNTYSNLIHGFCSQGELEEAKRLFRGMVNSEYVPDSDCYFTLAHYLCRDGDYEAALKIVQQSIGKGWVPNVTTMKSLVSGLASSGKVDEAKEIVGQMKEKFKKNVSLWDDIEAGLSQ</sequence>
<gene>
    <name evidence="4" type="ORF">K2173_004563</name>
</gene>
<evidence type="ECO:0000256" key="2">
    <source>
        <dbReference type="ARBA" id="ARBA00022737"/>
    </source>
</evidence>
<dbReference type="Proteomes" id="UP001159364">
    <property type="component" value="Linkage Group LG06"/>
</dbReference>
<accession>A0AAV8T6C8</accession>
<comment type="similarity">
    <text evidence="1">Belongs to the PPR family. P subfamily.</text>
</comment>
<dbReference type="NCBIfam" id="TIGR00756">
    <property type="entry name" value="PPR"/>
    <property type="match status" value="5"/>
</dbReference>
<feature type="repeat" description="PPR" evidence="3">
    <location>
        <begin position="348"/>
        <end position="378"/>
    </location>
</feature>
<dbReference type="EMBL" id="JAIWQS010000006">
    <property type="protein sequence ID" value="KAJ8761753.1"/>
    <property type="molecule type" value="Genomic_DNA"/>
</dbReference>
<dbReference type="InterPro" id="IPR050667">
    <property type="entry name" value="PPR-containing_protein"/>
</dbReference>
<keyword evidence="2" id="KW-0677">Repeat</keyword>
<dbReference type="Pfam" id="PF01535">
    <property type="entry name" value="PPR"/>
    <property type="match status" value="1"/>
</dbReference>
<feature type="repeat" description="PPR" evidence="3">
    <location>
        <begin position="313"/>
        <end position="347"/>
    </location>
</feature>
<evidence type="ECO:0000256" key="3">
    <source>
        <dbReference type="PROSITE-ProRule" id="PRU00708"/>
    </source>
</evidence>
<name>A0AAV8T6C8_9ROSI</name>
<evidence type="ECO:0008006" key="6">
    <source>
        <dbReference type="Google" id="ProtNLM"/>
    </source>
</evidence>
<organism evidence="4 5">
    <name type="scientific">Erythroxylum novogranatense</name>
    <dbReference type="NCBI Taxonomy" id="1862640"/>
    <lineage>
        <taxon>Eukaryota</taxon>
        <taxon>Viridiplantae</taxon>
        <taxon>Streptophyta</taxon>
        <taxon>Embryophyta</taxon>
        <taxon>Tracheophyta</taxon>
        <taxon>Spermatophyta</taxon>
        <taxon>Magnoliopsida</taxon>
        <taxon>eudicotyledons</taxon>
        <taxon>Gunneridae</taxon>
        <taxon>Pentapetalae</taxon>
        <taxon>rosids</taxon>
        <taxon>fabids</taxon>
        <taxon>Malpighiales</taxon>
        <taxon>Erythroxylaceae</taxon>
        <taxon>Erythroxylum</taxon>
    </lineage>
</organism>
<dbReference type="Pfam" id="PF13041">
    <property type="entry name" value="PPR_2"/>
    <property type="match status" value="2"/>
</dbReference>
<dbReference type="SUPFAM" id="SSF48452">
    <property type="entry name" value="TPR-like"/>
    <property type="match status" value="1"/>
</dbReference>